<reference evidence="2 3" key="1">
    <citation type="journal article" date="2023" name="Hortic Res">
        <title>Pangenome of water caltrop reveals structural variations and asymmetric subgenome divergence after allopolyploidization.</title>
        <authorList>
            <person name="Zhang X."/>
            <person name="Chen Y."/>
            <person name="Wang L."/>
            <person name="Yuan Y."/>
            <person name="Fang M."/>
            <person name="Shi L."/>
            <person name="Lu R."/>
            <person name="Comes H.P."/>
            <person name="Ma Y."/>
            <person name="Chen Y."/>
            <person name="Huang G."/>
            <person name="Zhou Y."/>
            <person name="Zheng Z."/>
            <person name="Qiu Y."/>
        </authorList>
    </citation>
    <scope>NUCLEOTIDE SEQUENCE [LARGE SCALE GENOMIC DNA]</scope>
    <source>
        <tissue evidence="2">Roots</tissue>
    </source>
</reference>
<dbReference type="Pfam" id="PF07797">
    <property type="entry name" value="DUF1639"/>
    <property type="match status" value="1"/>
</dbReference>
<gene>
    <name evidence="2" type="ORF">SAY87_025108</name>
</gene>
<evidence type="ECO:0000256" key="1">
    <source>
        <dbReference type="SAM" id="MobiDB-lite"/>
    </source>
</evidence>
<feature type="compositionally biased region" description="Basic residues" evidence="1">
    <location>
        <begin position="214"/>
        <end position="228"/>
    </location>
</feature>
<name>A0AAN7JGA2_9MYRT</name>
<organism evidence="2 3">
    <name type="scientific">Trapa incisa</name>
    <dbReference type="NCBI Taxonomy" id="236973"/>
    <lineage>
        <taxon>Eukaryota</taxon>
        <taxon>Viridiplantae</taxon>
        <taxon>Streptophyta</taxon>
        <taxon>Embryophyta</taxon>
        <taxon>Tracheophyta</taxon>
        <taxon>Spermatophyta</taxon>
        <taxon>Magnoliopsida</taxon>
        <taxon>eudicotyledons</taxon>
        <taxon>Gunneridae</taxon>
        <taxon>Pentapetalae</taxon>
        <taxon>rosids</taxon>
        <taxon>malvids</taxon>
        <taxon>Myrtales</taxon>
        <taxon>Lythraceae</taxon>
        <taxon>Trapa</taxon>
    </lineage>
</organism>
<dbReference type="InterPro" id="IPR012438">
    <property type="entry name" value="DUF1639"/>
</dbReference>
<evidence type="ECO:0000313" key="3">
    <source>
        <dbReference type="Proteomes" id="UP001345219"/>
    </source>
</evidence>
<dbReference type="PANTHER" id="PTHR33130:SF43">
    <property type="entry name" value="OS01G0688600 PROTEIN"/>
    <property type="match status" value="1"/>
</dbReference>
<feature type="region of interest" description="Disordered" evidence="1">
    <location>
        <begin position="209"/>
        <end position="231"/>
    </location>
</feature>
<comment type="caution">
    <text evidence="2">The sequence shown here is derived from an EMBL/GenBank/DDBJ whole genome shotgun (WGS) entry which is preliminary data.</text>
</comment>
<dbReference type="AlphaFoldDB" id="A0AAN7JGA2"/>
<evidence type="ECO:0000313" key="2">
    <source>
        <dbReference type="EMBL" id="KAK4741520.1"/>
    </source>
</evidence>
<protein>
    <submittedName>
        <fullName evidence="2">Uncharacterized protein</fullName>
    </submittedName>
</protein>
<keyword evidence="3" id="KW-1185">Reference proteome</keyword>
<feature type="compositionally biased region" description="Basic and acidic residues" evidence="1">
    <location>
        <begin position="77"/>
        <end position="88"/>
    </location>
</feature>
<accession>A0AAN7JGA2</accession>
<dbReference type="EMBL" id="JAXIOK010000024">
    <property type="protein sequence ID" value="KAK4741520.1"/>
    <property type="molecule type" value="Genomic_DNA"/>
</dbReference>
<feature type="region of interest" description="Disordered" evidence="1">
    <location>
        <begin position="73"/>
        <end position="92"/>
    </location>
</feature>
<feature type="region of interest" description="Disordered" evidence="1">
    <location>
        <begin position="164"/>
        <end position="185"/>
    </location>
</feature>
<proteinExistence type="predicted"/>
<dbReference type="Proteomes" id="UP001345219">
    <property type="component" value="Chromosome 19"/>
</dbReference>
<dbReference type="PANTHER" id="PTHR33130">
    <property type="entry name" value="PUTATIVE (DUF1639)-RELATED"/>
    <property type="match status" value="1"/>
</dbReference>
<sequence length="261" mass="29503">MVYTSEGSGERDSSVRAEIFMEARPKRSNPLHNFSLPSLKWGSQRHLLCVKVDSACGSQSPSWSTGIDFTPPMTAPIDERRRSGDAVVRKSRTGSGINCSGEEIKAVKEKFLIDLRAEMDKIRDEYLRIGVESGEAAEQSKEDSPVRPWNLRTRRAACKAPIGMADRGKARTGHSPSEGGNNNLCSLLKGREERAKFYLRLKRKEVDEDFTKMTGRRPPRKPKKRSRAIQKQLDRMMPGLWLTEVTLNTYQVPEIPENAKR</sequence>
<feature type="compositionally biased region" description="Polar residues" evidence="1">
    <location>
        <begin position="174"/>
        <end position="185"/>
    </location>
</feature>